<proteinExistence type="predicted"/>
<dbReference type="PANTHER" id="PTHR47315">
    <property type="entry name" value="FIBROUS SHEATH INTERACTING PROTEIN 2"/>
    <property type="match status" value="1"/>
</dbReference>
<reference evidence="1" key="1">
    <citation type="submission" date="2018-05" db="EMBL/GenBank/DDBJ databases">
        <authorList>
            <person name="Pedro S.L.S."/>
            <person name="Freitas R.C."/>
            <person name="Barreto A.S."/>
            <person name="Lima A.O.S."/>
        </authorList>
    </citation>
    <scope>NUCLEOTIDE SEQUENCE</scope>
    <source>
        <strain evidence="1">BP203</strain>
        <tissue evidence="1">Muscle</tissue>
    </source>
</reference>
<dbReference type="EMBL" id="PGGH01423282">
    <property type="protein sequence ID" value="NIG61995.1"/>
    <property type="molecule type" value="Genomic_DNA"/>
</dbReference>
<evidence type="ECO:0000313" key="1">
    <source>
        <dbReference type="EMBL" id="NIG61995.1"/>
    </source>
</evidence>
<keyword evidence="2" id="KW-1185">Reference proteome</keyword>
<evidence type="ECO:0000313" key="2">
    <source>
        <dbReference type="Proteomes" id="UP001165941"/>
    </source>
</evidence>
<name>A0ABX0SF98_PONBL</name>
<gene>
    <name evidence="1" type="ORF">BU61_11542</name>
</gene>
<dbReference type="PANTHER" id="PTHR47315:SF3">
    <property type="entry name" value="FIBROUS SHEATH-INTERACTING PROTEIN 2-LIKE"/>
    <property type="match status" value="1"/>
</dbReference>
<sequence>MCQLSASKLNIYATEVARQILQGIIHKLDKEIKTPFLTHNVVASESIPSQVVNTMLDIVSTKGKYEKNIFDRETDPGWPEDIVEKLFNKSDYREKLQCQILDTIEGILIDICEETIDENNLPFAVSTLKCNVSGRHLETNSERDPEYANKAILRLLVPKEYVAMISNGMVDIVLQNLTSAIMLAVNAKDSISPRLPLIFSDAFPIAEVNNLLL</sequence>
<comment type="caution">
    <text evidence="1">The sequence shown here is derived from an EMBL/GenBank/DDBJ whole genome shotgun (WGS) entry which is preliminary data.</text>
</comment>
<organism evidence="1 2">
    <name type="scientific">Pontoporia blainvillei</name>
    <name type="common">Franciscana</name>
    <name type="synonym">Delphinus blainvillei</name>
    <dbReference type="NCBI Taxonomy" id="48723"/>
    <lineage>
        <taxon>Eukaryota</taxon>
        <taxon>Metazoa</taxon>
        <taxon>Chordata</taxon>
        <taxon>Craniata</taxon>
        <taxon>Vertebrata</taxon>
        <taxon>Euteleostomi</taxon>
        <taxon>Mammalia</taxon>
        <taxon>Eutheria</taxon>
        <taxon>Laurasiatheria</taxon>
        <taxon>Artiodactyla</taxon>
        <taxon>Whippomorpha</taxon>
        <taxon>Cetacea</taxon>
        <taxon>Odontoceti</taxon>
        <taxon>Pontoporiidae</taxon>
        <taxon>Pontoporia</taxon>
    </lineage>
</organism>
<dbReference type="InterPro" id="IPR038891">
    <property type="entry name" value="FSIP2"/>
</dbReference>
<dbReference type="Proteomes" id="UP001165941">
    <property type="component" value="Unassembled WGS sequence"/>
</dbReference>
<protein>
    <submittedName>
        <fullName evidence="1">Fibrous sheath-interacting protein 2-like</fullName>
    </submittedName>
</protein>
<accession>A0ABX0SF98</accession>